<keyword evidence="1" id="KW-0472">Membrane</keyword>
<dbReference type="PIRSF" id="PIRSF014897">
    <property type="entry name" value="UCP014897"/>
    <property type="match status" value="1"/>
</dbReference>
<name>A0A7G9YA61_9EURY</name>
<evidence type="ECO:0000256" key="1">
    <source>
        <dbReference type="SAM" id="Phobius"/>
    </source>
</evidence>
<dbReference type="EMBL" id="MT631038">
    <property type="protein sequence ID" value="QNO44895.1"/>
    <property type="molecule type" value="Genomic_DNA"/>
</dbReference>
<evidence type="ECO:0008006" key="3">
    <source>
        <dbReference type="Google" id="ProtNLM"/>
    </source>
</evidence>
<keyword evidence="1" id="KW-0812">Transmembrane</keyword>
<dbReference type="Pfam" id="PF11369">
    <property type="entry name" value="DUF3160"/>
    <property type="match status" value="1"/>
</dbReference>
<keyword evidence="1" id="KW-1133">Transmembrane helix</keyword>
<feature type="transmembrane region" description="Helical" evidence="1">
    <location>
        <begin position="12"/>
        <end position="33"/>
    </location>
</feature>
<reference evidence="2" key="1">
    <citation type="submission" date="2020-06" db="EMBL/GenBank/DDBJ databases">
        <title>Unique genomic features of the anaerobic methanotrophic archaea.</title>
        <authorList>
            <person name="Chadwick G.L."/>
            <person name="Skennerton C.T."/>
            <person name="Laso-Perez R."/>
            <person name="Leu A.O."/>
            <person name="Speth D.R."/>
            <person name="Yu H."/>
            <person name="Morgan-Lang C."/>
            <person name="Hatzenpichler R."/>
            <person name="Goudeau D."/>
            <person name="Malmstrom R."/>
            <person name="Brazelton W.J."/>
            <person name="Woyke T."/>
            <person name="Hallam S.J."/>
            <person name="Tyson G.W."/>
            <person name="Wegener G."/>
            <person name="Boetius A."/>
            <person name="Orphan V."/>
        </authorList>
    </citation>
    <scope>NUCLEOTIDE SEQUENCE</scope>
</reference>
<accession>A0A7G9YA61</accession>
<protein>
    <recommendedName>
        <fullName evidence="3">dTDP-glucose 4,6-dehydratase</fullName>
    </recommendedName>
</protein>
<evidence type="ECO:0000313" key="2">
    <source>
        <dbReference type="EMBL" id="QNO44895.1"/>
    </source>
</evidence>
<dbReference type="InterPro" id="IPR022601">
    <property type="entry name" value="DUF3160"/>
</dbReference>
<dbReference type="PROSITE" id="PS51257">
    <property type="entry name" value="PROKAR_LIPOPROTEIN"/>
    <property type="match status" value="1"/>
</dbReference>
<dbReference type="SMART" id="SM01325">
    <property type="entry name" value="DUF3160"/>
    <property type="match status" value="1"/>
</dbReference>
<organism evidence="2">
    <name type="scientific">Candidatus Methanogaster sp. ANME-2c ERB4</name>
    <dbReference type="NCBI Taxonomy" id="2759911"/>
    <lineage>
        <taxon>Archaea</taxon>
        <taxon>Methanobacteriati</taxon>
        <taxon>Methanobacteriota</taxon>
        <taxon>Stenosarchaea group</taxon>
        <taxon>Methanomicrobia</taxon>
        <taxon>Methanosarcinales</taxon>
        <taxon>ANME-2 cluster</taxon>
        <taxon>Candidatus Methanogasteraceae</taxon>
        <taxon>Candidatus Methanogaster</taxon>
    </lineage>
</organism>
<dbReference type="InterPro" id="IPR016626">
    <property type="entry name" value="UCP014897_arc"/>
</dbReference>
<sequence length="797" mass="90615">MKRKRIRVPMRGQYSAIIILIVSMIIGGCVDQVPKESPAPQEPVQQKKPVLKTEPVDLSGTTSEKMDFAKHYSLDPLDIALNAPQYDLPLQTDQISNYDPFSGEIQLSDDALSLLEKNGFVVIDNPFDLKEEDIVQPYKTLVDRDIPIFVTTDSLLHLYHIQFDETLRQIEEREFYNLVWEISEQLLDSSMESYKNSDGDLKEASRRDVAYFSVGLSLLKPKPEQVCQSEDEWECGDAYFKKEDLTRYIFEVPSYVRDDVEAELKLIDAHSGFADSPIFIYKEDYSQYIPRGHYTRSEKLKNYFKAFMWYGRMSMLLKGSDSIPPGTTNPYDKEGLISRYDARVQTTGACLIASEFANDGELLDKWDRIYSVTAFYVGLSDDLGPYEYIDALNSVFGGSFDPADLDDRTIGELRAKLAEYGSPEIYGGTGNCVILPPFTPEQADQCLNNTAGFRLMGQRFIPDSYMFTNLVGTYTGMYQGDGEKPFTFIIDGAGRPVRGFPRGLDVMALLGSDRSKELLDELNDSNYKDYDRQYGALEDEFNSFDAAEWNKNLYWSWLFALKPLLEDHGAGYPTFMQTDAWQDKELTAALASWAELRHDTILYAKQSYTMMETCAAPMEEEKPVVGYVEPVPEFYNRLLALTKMTNSGLTEMNVLDGLSKYRLENLESILARLVNISSKELENEELSEDDYNFIKNFGDNLDGVIADVDDKAKKTTIIADVHTDSNTEHVLEEGVGYVDLIVVAYKLPDGRILVGAGPVMSYYEFKHPMDDRLTDEAWRELLDSNPPERPEWTSGFQ</sequence>
<dbReference type="AlphaFoldDB" id="A0A7G9YA61"/>
<proteinExistence type="predicted"/>
<gene>
    <name evidence="2" type="ORF">GGFKAAOC_00007</name>
</gene>